<dbReference type="RefSeq" id="WP_101331081.1">
    <property type="nucleotide sequence ID" value="NZ_PJNH01000001.1"/>
</dbReference>
<dbReference type="InterPro" id="IPR050343">
    <property type="entry name" value="RsuA_PseudoU_synthase"/>
</dbReference>
<dbReference type="Gene3D" id="3.30.70.580">
    <property type="entry name" value="Pseudouridine synthase I, catalytic domain, N-terminal subdomain"/>
    <property type="match status" value="1"/>
</dbReference>
<dbReference type="InterPro" id="IPR018496">
    <property type="entry name" value="PsdUridine_synth_RsuA/RluB_CS"/>
</dbReference>
<dbReference type="FunFam" id="3.30.70.1560:FF:000001">
    <property type="entry name" value="Pseudouridine synthase"/>
    <property type="match status" value="1"/>
</dbReference>
<dbReference type="GO" id="GO:0003723">
    <property type="term" value="F:RNA binding"/>
    <property type="evidence" value="ECO:0007669"/>
    <property type="project" value="UniProtKB-KW"/>
</dbReference>
<evidence type="ECO:0000256" key="1">
    <source>
        <dbReference type="ARBA" id="ARBA00008348"/>
    </source>
</evidence>
<sequence>MRIDKLLSNQGFGSRKDVKKLLKKKMVIVDGETISSSSTHVDPETSEVYVGNEKVHYQSYIYLMMNKPTGVISATHDDMHQCVIDLIEEKYRPQHLFPVGRLDKDTTGLLLITNDGEFSHQLMSPKKHVDKVYEATVTCEVTDEDIRRFESGITLEDGYETKPALLKVNRTTTETSDVTITISEGKFHQIKRMFKAVDKHVLTLKRVKIGNLTLDSHLEEGQYRELTPDEIASLSNA</sequence>
<dbReference type="AlphaFoldDB" id="A0A2I0QYC6"/>
<dbReference type="InterPro" id="IPR042092">
    <property type="entry name" value="PsdUridine_s_RsuA/RluB/E/F_cat"/>
</dbReference>
<evidence type="ECO:0000313" key="8">
    <source>
        <dbReference type="Proteomes" id="UP000243524"/>
    </source>
</evidence>
<accession>A0A2I0QYC6</accession>
<dbReference type="InterPro" id="IPR020103">
    <property type="entry name" value="PsdUridine_synth_cat_dom_sf"/>
</dbReference>
<dbReference type="PROSITE" id="PS01149">
    <property type="entry name" value="PSI_RSU"/>
    <property type="match status" value="1"/>
</dbReference>
<dbReference type="PANTHER" id="PTHR47683:SF4">
    <property type="entry name" value="PSEUDOURIDINE SYNTHASE"/>
    <property type="match status" value="1"/>
</dbReference>
<evidence type="ECO:0000313" key="7">
    <source>
        <dbReference type="EMBL" id="PKR79337.1"/>
    </source>
</evidence>
<dbReference type="Pfam" id="PF01479">
    <property type="entry name" value="S4"/>
    <property type="match status" value="1"/>
</dbReference>
<dbReference type="Gene3D" id="3.10.290.10">
    <property type="entry name" value="RNA-binding S4 domain"/>
    <property type="match status" value="1"/>
</dbReference>
<dbReference type="NCBIfam" id="TIGR00093">
    <property type="entry name" value="pseudouridine synthase"/>
    <property type="match status" value="1"/>
</dbReference>
<dbReference type="InterPro" id="IPR002942">
    <property type="entry name" value="S4_RNA-bd"/>
</dbReference>
<dbReference type="InterPro" id="IPR020094">
    <property type="entry name" value="TruA/RsuA/RluB/E/F_N"/>
</dbReference>
<dbReference type="CDD" id="cd02553">
    <property type="entry name" value="PseudoU_synth_RsuA"/>
    <property type="match status" value="1"/>
</dbReference>
<dbReference type="PANTHER" id="PTHR47683">
    <property type="entry name" value="PSEUDOURIDINE SYNTHASE FAMILY PROTEIN-RELATED"/>
    <property type="match status" value="1"/>
</dbReference>
<keyword evidence="8" id="KW-1185">Reference proteome</keyword>
<gene>
    <name evidence="7" type="ORF">CEY16_06235</name>
</gene>
<feature type="domain" description="RNA-binding S4" evidence="6">
    <location>
        <begin position="1"/>
        <end position="59"/>
    </location>
</feature>
<proteinExistence type="inferred from homology"/>
<comment type="similarity">
    <text evidence="1 5">Belongs to the pseudouridine synthase RsuA family.</text>
</comment>
<dbReference type="InterPro" id="IPR006145">
    <property type="entry name" value="PsdUridine_synth_RsuA/RluA"/>
</dbReference>
<dbReference type="PROSITE" id="PS50889">
    <property type="entry name" value="S4"/>
    <property type="match status" value="1"/>
</dbReference>
<dbReference type="GO" id="GO:0005829">
    <property type="term" value="C:cytosol"/>
    <property type="evidence" value="ECO:0007669"/>
    <property type="project" value="UniProtKB-ARBA"/>
</dbReference>
<dbReference type="SUPFAM" id="SSF55174">
    <property type="entry name" value="Alpha-L RNA-binding motif"/>
    <property type="match status" value="1"/>
</dbReference>
<evidence type="ECO:0000256" key="2">
    <source>
        <dbReference type="ARBA" id="ARBA00022884"/>
    </source>
</evidence>
<dbReference type="EMBL" id="PJNH01000001">
    <property type="protein sequence ID" value="PKR79337.1"/>
    <property type="molecule type" value="Genomic_DNA"/>
</dbReference>
<dbReference type="Pfam" id="PF00849">
    <property type="entry name" value="PseudoU_synth_2"/>
    <property type="match status" value="1"/>
</dbReference>
<dbReference type="InterPro" id="IPR000748">
    <property type="entry name" value="PsdUridine_synth_RsuA/RluB/E/F"/>
</dbReference>
<keyword evidence="3 5" id="KW-0413">Isomerase</keyword>
<dbReference type="InterPro" id="IPR036986">
    <property type="entry name" value="S4_RNA-bd_sf"/>
</dbReference>
<evidence type="ECO:0000259" key="6">
    <source>
        <dbReference type="SMART" id="SM00363"/>
    </source>
</evidence>
<keyword evidence="2 4" id="KW-0694">RNA-binding</keyword>
<dbReference type="OrthoDB" id="9807213at2"/>
<name>A0A2I0QYC6_9BACI</name>
<evidence type="ECO:0000256" key="3">
    <source>
        <dbReference type="ARBA" id="ARBA00023235"/>
    </source>
</evidence>
<evidence type="ECO:0000256" key="5">
    <source>
        <dbReference type="RuleBase" id="RU003887"/>
    </source>
</evidence>
<dbReference type="GO" id="GO:0120159">
    <property type="term" value="F:rRNA pseudouridine synthase activity"/>
    <property type="evidence" value="ECO:0007669"/>
    <property type="project" value="UniProtKB-ARBA"/>
</dbReference>
<evidence type="ECO:0000256" key="4">
    <source>
        <dbReference type="PROSITE-ProRule" id="PRU00182"/>
    </source>
</evidence>
<dbReference type="Gene3D" id="3.30.70.1560">
    <property type="entry name" value="Alpha-L RNA-binding motif"/>
    <property type="match status" value="1"/>
</dbReference>
<organism evidence="7 8">
    <name type="scientific">Halalkalibacillus sediminis</name>
    <dbReference type="NCBI Taxonomy" id="2018042"/>
    <lineage>
        <taxon>Bacteria</taxon>
        <taxon>Bacillati</taxon>
        <taxon>Bacillota</taxon>
        <taxon>Bacilli</taxon>
        <taxon>Bacillales</taxon>
        <taxon>Bacillaceae</taxon>
        <taxon>Halalkalibacillus</taxon>
    </lineage>
</organism>
<dbReference type="GO" id="GO:0000455">
    <property type="term" value="P:enzyme-directed rRNA pseudouridine synthesis"/>
    <property type="evidence" value="ECO:0007669"/>
    <property type="project" value="UniProtKB-ARBA"/>
</dbReference>
<comment type="caution">
    <text evidence="7">The sequence shown here is derived from an EMBL/GenBank/DDBJ whole genome shotgun (WGS) entry which is preliminary data.</text>
</comment>
<protein>
    <recommendedName>
        <fullName evidence="5">Pseudouridine synthase</fullName>
        <ecNumber evidence="5">5.4.99.-</ecNumber>
    </recommendedName>
</protein>
<dbReference type="SMART" id="SM00363">
    <property type="entry name" value="S4"/>
    <property type="match status" value="1"/>
</dbReference>
<dbReference type="SUPFAM" id="SSF55120">
    <property type="entry name" value="Pseudouridine synthase"/>
    <property type="match status" value="1"/>
</dbReference>
<reference evidence="7 8" key="1">
    <citation type="submission" date="2017-06" db="EMBL/GenBank/DDBJ databases">
        <title>the draft geome sequence of Illustriluteabacillus marina B3227.</title>
        <authorList>
            <person name="He R.-H."/>
            <person name="Du Z.-J."/>
        </authorList>
    </citation>
    <scope>NUCLEOTIDE SEQUENCE [LARGE SCALE GENOMIC DNA]</scope>
    <source>
        <strain evidence="7 8">B3227</strain>
    </source>
</reference>
<dbReference type="EC" id="5.4.99.-" evidence="5"/>
<dbReference type="Proteomes" id="UP000243524">
    <property type="component" value="Unassembled WGS sequence"/>
</dbReference>